<dbReference type="FunFam" id="3.40.309.10:FF:000038">
    <property type="entry name" value="Betaine aldehyde dehydrogenase, variant"/>
    <property type="match status" value="1"/>
</dbReference>
<keyword evidence="2 4" id="KW-0560">Oxidoreductase</keyword>
<reference evidence="6" key="1">
    <citation type="submission" date="2021-12" db="EMBL/GenBank/DDBJ databases">
        <title>Prjna785345.</title>
        <authorList>
            <person name="Rujirawat T."/>
            <person name="Krajaejun T."/>
        </authorList>
    </citation>
    <scope>NUCLEOTIDE SEQUENCE</scope>
    <source>
        <strain evidence="6">Pi057C3</strain>
    </source>
</reference>
<dbReference type="Pfam" id="PF00171">
    <property type="entry name" value="Aldedh"/>
    <property type="match status" value="1"/>
</dbReference>
<evidence type="ECO:0000259" key="5">
    <source>
        <dbReference type="Pfam" id="PF00171"/>
    </source>
</evidence>
<dbReference type="EMBL" id="JAKCXM010000442">
    <property type="protein sequence ID" value="KAJ0393994.1"/>
    <property type="molecule type" value="Genomic_DNA"/>
</dbReference>
<dbReference type="InterPro" id="IPR029510">
    <property type="entry name" value="Ald_DH_CS_GLU"/>
</dbReference>
<dbReference type="PANTHER" id="PTHR11699">
    <property type="entry name" value="ALDEHYDE DEHYDROGENASE-RELATED"/>
    <property type="match status" value="1"/>
</dbReference>
<dbReference type="InterPro" id="IPR016161">
    <property type="entry name" value="Ald_DH/histidinol_DH"/>
</dbReference>
<dbReference type="GO" id="GO:0016620">
    <property type="term" value="F:oxidoreductase activity, acting on the aldehyde or oxo group of donors, NAD or NADP as acceptor"/>
    <property type="evidence" value="ECO:0007669"/>
    <property type="project" value="InterPro"/>
</dbReference>
<dbReference type="Proteomes" id="UP001209570">
    <property type="component" value="Unassembled WGS sequence"/>
</dbReference>
<evidence type="ECO:0000256" key="2">
    <source>
        <dbReference type="ARBA" id="ARBA00023002"/>
    </source>
</evidence>
<accession>A0AAD5LUN6</accession>
<dbReference type="InterPro" id="IPR016162">
    <property type="entry name" value="Ald_DH_N"/>
</dbReference>
<dbReference type="Gene3D" id="3.40.309.10">
    <property type="entry name" value="Aldehyde Dehydrogenase, Chain A, domain 2"/>
    <property type="match status" value="1"/>
</dbReference>
<dbReference type="CDD" id="cd07090">
    <property type="entry name" value="ALDH_F9_TMBADH"/>
    <property type="match status" value="1"/>
</dbReference>
<evidence type="ECO:0000313" key="7">
    <source>
        <dbReference type="Proteomes" id="UP001209570"/>
    </source>
</evidence>
<sequence length="497" mass="53069">MAARSSALRTVQSFIHGRSVAAAANAESFVLLNAATARPETQFQAADAAQVAAAVESARDAQREWAALAPAQRGAVLRRAADLLAARNDEIATLETLDTGRPMAETTVVDVQSAIDCLNYYGGICPSVGGQMIDMPGGSWAYTRREPLGVTAGIGAWNYPLQSAAWKSAPALAFGNAMVFKPSEETPLSALRLAEAYVEAGVPPGVFNVVLGAGATGDALVTHPDVSKVSFTGSVATGKRVYARAAESLKKVTMELGGKSPLIVFEDADLEDAVSAAMMANWYSSGQVCSNGTRVFVHRSLRDAFVARLQERTRKLRIGDPLDPSTDIGPMINEKHMRKVQSYIEIGEREGATLLEGGGQRVAPSADLKDGFFLTPAIFVDCQDSMTIVREEIFGMVLSVLTFDDEDEVVARANDTPFGLSAGVFTRDITRAHRVIAALKVGTSWINNYNLAPVELPWGGHKLSGLGRENGVAGVEAWTQLKSVYVEMGKIECPYPQ</sequence>
<dbReference type="SUPFAM" id="SSF53720">
    <property type="entry name" value="ALDH-like"/>
    <property type="match status" value="1"/>
</dbReference>
<dbReference type="PROSITE" id="PS00687">
    <property type="entry name" value="ALDEHYDE_DEHYDR_GLU"/>
    <property type="match status" value="1"/>
</dbReference>
<comment type="similarity">
    <text evidence="1 4">Belongs to the aldehyde dehydrogenase family.</text>
</comment>
<proteinExistence type="inferred from homology"/>
<evidence type="ECO:0000313" key="6">
    <source>
        <dbReference type="EMBL" id="KAJ0393994.1"/>
    </source>
</evidence>
<name>A0AAD5LUN6_PYTIN</name>
<dbReference type="FunFam" id="3.40.605.10:FF:000007">
    <property type="entry name" value="NAD/NADP-dependent betaine aldehyde dehydrogenase"/>
    <property type="match status" value="1"/>
</dbReference>
<dbReference type="NCBIfam" id="NF009725">
    <property type="entry name" value="PRK13252.1"/>
    <property type="match status" value="1"/>
</dbReference>
<feature type="domain" description="Aldehyde dehydrogenase" evidence="5">
    <location>
        <begin position="26"/>
        <end position="484"/>
    </location>
</feature>
<feature type="active site" evidence="3">
    <location>
        <position position="255"/>
    </location>
</feature>
<dbReference type="AlphaFoldDB" id="A0AAD5LUN6"/>
<dbReference type="Gene3D" id="3.40.605.10">
    <property type="entry name" value="Aldehyde Dehydrogenase, Chain A, domain 1"/>
    <property type="match status" value="1"/>
</dbReference>
<comment type="caution">
    <text evidence="6">The sequence shown here is derived from an EMBL/GenBank/DDBJ whole genome shotgun (WGS) entry which is preliminary data.</text>
</comment>
<keyword evidence="7" id="KW-1185">Reference proteome</keyword>
<protein>
    <recommendedName>
        <fullName evidence="5">Aldehyde dehydrogenase domain-containing protein</fullName>
    </recommendedName>
</protein>
<organism evidence="6 7">
    <name type="scientific">Pythium insidiosum</name>
    <name type="common">Pythiosis disease agent</name>
    <dbReference type="NCBI Taxonomy" id="114742"/>
    <lineage>
        <taxon>Eukaryota</taxon>
        <taxon>Sar</taxon>
        <taxon>Stramenopiles</taxon>
        <taxon>Oomycota</taxon>
        <taxon>Peronosporomycetes</taxon>
        <taxon>Pythiales</taxon>
        <taxon>Pythiaceae</taxon>
        <taxon>Pythium</taxon>
    </lineage>
</organism>
<gene>
    <name evidence="6" type="ORF">P43SY_009879</name>
</gene>
<dbReference type="InterPro" id="IPR016163">
    <property type="entry name" value="Ald_DH_C"/>
</dbReference>
<evidence type="ECO:0000256" key="4">
    <source>
        <dbReference type="RuleBase" id="RU003345"/>
    </source>
</evidence>
<evidence type="ECO:0000256" key="3">
    <source>
        <dbReference type="PROSITE-ProRule" id="PRU10007"/>
    </source>
</evidence>
<evidence type="ECO:0000256" key="1">
    <source>
        <dbReference type="ARBA" id="ARBA00009986"/>
    </source>
</evidence>
<dbReference type="InterPro" id="IPR015590">
    <property type="entry name" value="Aldehyde_DH_dom"/>
</dbReference>